<keyword evidence="4" id="KW-1185">Reference proteome</keyword>
<dbReference type="InterPro" id="IPR008257">
    <property type="entry name" value="Pept_M19"/>
</dbReference>
<dbReference type="PANTHER" id="PTHR10443">
    <property type="entry name" value="MICROSOMAL DIPEPTIDASE"/>
    <property type="match status" value="1"/>
</dbReference>
<protein>
    <recommendedName>
        <fullName evidence="2">Dipeptidase</fullName>
        <ecNumber evidence="2">3.4.13.19</ecNumber>
    </recommendedName>
</protein>
<dbReference type="AlphaFoldDB" id="A0A5N6U259"/>
<dbReference type="EC" id="3.4.13.19" evidence="2"/>
<dbReference type="PANTHER" id="PTHR10443:SF12">
    <property type="entry name" value="DIPEPTIDASE"/>
    <property type="match status" value="1"/>
</dbReference>
<name>A0A5N6U259_ASPAV</name>
<feature type="chain" id="PRO_5025096263" description="Dipeptidase" evidence="2">
    <location>
        <begin position="20"/>
        <end position="429"/>
    </location>
</feature>
<proteinExistence type="inferred from homology"/>
<keyword evidence="2" id="KW-0732">Signal</keyword>
<keyword evidence="2" id="KW-0479">Metal-binding</keyword>
<keyword evidence="2" id="KW-0862">Zinc</keyword>
<dbReference type="GO" id="GO:0006508">
    <property type="term" value="P:proteolysis"/>
    <property type="evidence" value="ECO:0007669"/>
    <property type="project" value="UniProtKB-KW"/>
</dbReference>
<dbReference type="GO" id="GO:0046872">
    <property type="term" value="F:metal ion binding"/>
    <property type="evidence" value="ECO:0007669"/>
    <property type="project" value="UniProtKB-UniRule"/>
</dbReference>
<keyword evidence="1 2" id="KW-0224">Dipeptidase</keyword>
<dbReference type="EMBL" id="ML742048">
    <property type="protein sequence ID" value="KAE8152767.1"/>
    <property type="molecule type" value="Genomic_DNA"/>
</dbReference>
<keyword evidence="2" id="KW-0482">Metalloprotease</keyword>
<comment type="catalytic activity">
    <reaction evidence="2">
        <text>an L-aminoacyl-L-amino acid + H2O = 2 an L-alpha-amino acid</text>
        <dbReference type="Rhea" id="RHEA:48940"/>
        <dbReference type="ChEBI" id="CHEBI:15377"/>
        <dbReference type="ChEBI" id="CHEBI:59869"/>
        <dbReference type="ChEBI" id="CHEBI:77460"/>
        <dbReference type="EC" id="3.4.13.19"/>
    </reaction>
</comment>
<gene>
    <name evidence="3" type="ORF">BDV25DRAFT_127743</name>
</gene>
<reference evidence="3 4" key="1">
    <citation type="submission" date="2019-04" db="EMBL/GenBank/DDBJ databases">
        <title>Friends and foes A comparative genomics study of 23 Aspergillus species from section Flavi.</title>
        <authorList>
            <consortium name="DOE Joint Genome Institute"/>
            <person name="Kjaerbolling I."/>
            <person name="Vesth T."/>
            <person name="Frisvad J.C."/>
            <person name="Nybo J.L."/>
            <person name="Theobald S."/>
            <person name="Kildgaard S."/>
            <person name="Isbrandt T."/>
            <person name="Kuo A."/>
            <person name="Sato A."/>
            <person name="Lyhne E.K."/>
            <person name="Kogle M.E."/>
            <person name="Wiebenga A."/>
            <person name="Kun R.S."/>
            <person name="Lubbers R.J."/>
            <person name="Makela M.R."/>
            <person name="Barry K."/>
            <person name="Chovatia M."/>
            <person name="Clum A."/>
            <person name="Daum C."/>
            <person name="Haridas S."/>
            <person name="He G."/>
            <person name="LaButti K."/>
            <person name="Lipzen A."/>
            <person name="Mondo S."/>
            <person name="Riley R."/>
            <person name="Salamov A."/>
            <person name="Simmons B.A."/>
            <person name="Magnuson J.K."/>
            <person name="Henrissat B."/>
            <person name="Mortensen U.H."/>
            <person name="Larsen T.O."/>
            <person name="Devries R.P."/>
            <person name="Grigoriev I.V."/>
            <person name="Machida M."/>
            <person name="Baker S.E."/>
            <person name="Andersen M.R."/>
        </authorList>
    </citation>
    <scope>NUCLEOTIDE SEQUENCE [LARGE SCALE GENOMIC DNA]</scope>
    <source>
        <strain evidence="3 4">IBT 18842</strain>
    </source>
</reference>
<comment type="similarity">
    <text evidence="2">Belongs to the metallo-dependent hydrolases superfamily. Peptidase M19 family.</text>
</comment>
<evidence type="ECO:0000256" key="1">
    <source>
        <dbReference type="ARBA" id="ARBA00022997"/>
    </source>
</evidence>
<feature type="signal peptide" evidence="2">
    <location>
        <begin position="1"/>
        <end position="19"/>
    </location>
</feature>
<dbReference type="GO" id="GO:0070573">
    <property type="term" value="F:metallodipeptidase activity"/>
    <property type="evidence" value="ECO:0007669"/>
    <property type="project" value="InterPro"/>
</dbReference>
<keyword evidence="2" id="KW-0378">Hydrolase</keyword>
<dbReference type="Proteomes" id="UP000325780">
    <property type="component" value="Unassembled WGS sequence"/>
</dbReference>
<organism evidence="3 4">
    <name type="scientific">Aspergillus avenaceus</name>
    <dbReference type="NCBI Taxonomy" id="36643"/>
    <lineage>
        <taxon>Eukaryota</taxon>
        <taxon>Fungi</taxon>
        <taxon>Dikarya</taxon>
        <taxon>Ascomycota</taxon>
        <taxon>Pezizomycotina</taxon>
        <taxon>Eurotiomycetes</taxon>
        <taxon>Eurotiomycetidae</taxon>
        <taxon>Eurotiales</taxon>
        <taxon>Aspergillaceae</taxon>
        <taxon>Aspergillus</taxon>
        <taxon>Aspergillus subgen. Circumdati</taxon>
    </lineage>
</organism>
<dbReference type="Pfam" id="PF01244">
    <property type="entry name" value="Peptidase_M19"/>
    <property type="match status" value="1"/>
</dbReference>
<keyword evidence="2" id="KW-0645">Protease</keyword>
<dbReference type="OrthoDB" id="445695at2759"/>
<dbReference type="SUPFAM" id="SSF51556">
    <property type="entry name" value="Metallo-dependent hydrolases"/>
    <property type="match status" value="1"/>
</dbReference>
<accession>A0A5N6U259</accession>
<dbReference type="Gene3D" id="3.20.20.140">
    <property type="entry name" value="Metal-dependent hydrolases"/>
    <property type="match status" value="1"/>
</dbReference>
<comment type="cofactor">
    <cofactor evidence="2">
        <name>Zn(2+)</name>
        <dbReference type="ChEBI" id="CHEBI:29105"/>
    </cofactor>
</comment>
<dbReference type="PROSITE" id="PS51365">
    <property type="entry name" value="RENAL_DIPEPTIDASE_2"/>
    <property type="match status" value="1"/>
</dbReference>
<evidence type="ECO:0000313" key="4">
    <source>
        <dbReference type="Proteomes" id="UP000325780"/>
    </source>
</evidence>
<evidence type="ECO:0000313" key="3">
    <source>
        <dbReference type="EMBL" id="KAE8152767.1"/>
    </source>
</evidence>
<evidence type="ECO:0000256" key="2">
    <source>
        <dbReference type="RuleBase" id="RU341113"/>
    </source>
</evidence>
<sequence>MQGVRVGALLGLLYASGEAFGWGPPFRPHGGPDRHLTIEEQVEKILRENPLIDGHDDLPWLIRSEYQNHIYQDNFTTGFVHGGLEGHVDLPGLEKGQVGGTFWSVYVQCPENWANFADENYYLRVRQTTEQVDVWLRLQEAYPEIFSEPPNGTTALQQFYDGKIISPMGIEGLHSIGNSLANLRNFHARGVAYAGLTHNCHNIYADSAVSELPDGSLKKADPYWHGVSEAGRKLVYEMNRIGMIVDLAHVSADTMRDILGGGKDGWSGSRAPIMFSHSSAYSICPHPRNVPDDVLKLVKERNSVVMVTFAPGFISCTPSNNANGLPDFDEEHSTLERVVEHVLYVADLIGFDHIGLGSDFDGLDEMPRGLENSSKWPDLVAEFLRRGISEENIIKVIGGNILRVWKDVDRVAHEMKAEGALPVEDEPSS</sequence>
<dbReference type="CDD" id="cd01301">
    <property type="entry name" value="rDP_like"/>
    <property type="match status" value="1"/>
</dbReference>
<dbReference type="InterPro" id="IPR032466">
    <property type="entry name" value="Metal_Hydrolase"/>
</dbReference>